<proteinExistence type="predicted"/>
<feature type="chain" id="PRO_5047540513" description="D-alanyl-D-alanine carboxypeptidase" evidence="1">
    <location>
        <begin position="25"/>
        <end position="259"/>
    </location>
</feature>
<accession>A0ABW1SUS6</accession>
<protein>
    <recommendedName>
        <fullName evidence="4">D-alanyl-D-alanine carboxypeptidase</fullName>
    </recommendedName>
</protein>
<dbReference type="EMBL" id="JBHSSK010000029">
    <property type="protein sequence ID" value="MFC6207957.1"/>
    <property type="molecule type" value="Genomic_DNA"/>
</dbReference>
<evidence type="ECO:0000256" key="1">
    <source>
        <dbReference type="SAM" id="SignalP"/>
    </source>
</evidence>
<reference evidence="3" key="1">
    <citation type="journal article" date="2019" name="Int. J. Syst. Evol. Microbiol.">
        <title>The Global Catalogue of Microorganisms (GCM) 10K type strain sequencing project: providing services to taxonomists for standard genome sequencing and annotation.</title>
        <authorList>
            <consortium name="The Broad Institute Genomics Platform"/>
            <consortium name="The Broad Institute Genome Sequencing Center for Infectious Disease"/>
            <person name="Wu L."/>
            <person name="Ma J."/>
        </authorList>
    </citation>
    <scope>NUCLEOTIDE SEQUENCE [LARGE SCALE GENOMIC DNA]</scope>
    <source>
        <strain evidence="3">CCM 8905</strain>
    </source>
</reference>
<feature type="signal peptide" evidence="1">
    <location>
        <begin position="1"/>
        <end position="24"/>
    </location>
</feature>
<comment type="caution">
    <text evidence="2">The sequence shown here is derived from an EMBL/GenBank/DDBJ whole genome shotgun (WGS) entry which is preliminary data.</text>
</comment>
<sequence length="259" mass="28970">MKKLGWFLLALTGPLLGLSVTAQAKSNTRTPYIWVSSKKVRPYPTYFKLGQPKPMWNRAHTKKIHNLQNYPRTTWIVQRKIVLQSPSKSHDTYYEVRSANKKVHGYVWHGNLSKGVNPNHVTAGTLAGPPGYAVEKRLIDAHLNQQLASLFPGTVADKKLQLSANMLIPSLTMSDGVMNCLAYYFDDASEDVLTFSANTKIAKSANFLKAQRRQLGGALKQAGLTFSSFDHYRIGAYAYPKNHAKYGESVIYLLAPTIR</sequence>
<keyword evidence="1" id="KW-0732">Signal</keyword>
<name>A0ABW1SUS6_9LACO</name>
<organism evidence="2 3">
    <name type="scientific">Levilactobacillus tongjiangensis</name>
    <dbReference type="NCBI Taxonomy" id="2486023"/>
    <lineage>
        <taxon>Bacteria</taxon>
        <taxon>Bacillati</taxon>
        <taxon>Bacillota</taxon>
        <taxon>Bacilli</taxon>
        <taxon>Lactobacillales</taxon>
        <taxon>Lactobacillaceae</taxon>
        <taxon>Levilactobacillus</taxon>
    </lineage>
</organism>
<evidence type="ECO:0008006" key="4">
    <source>
        <dbReference type="Google" id="ProtNLM"/>
    </source>
</evidence>
<gene>
    <name evidence="2" type="ORF">ACFP1G_10845</name>
</gene>
<keyword evidence="3" id="KW-1185">Reference proteome</keyword>
<evidence type="ECO:0000313" key="3">
    <source>
        <dbReference type="Proteomes" id="UP001596254"/>
    </source>
</evidence>
<dbReference type="RefSeq" id="WP_125692450.1">
    <property type="nucleotide sequence ID" value="NZ_JBHSSK010000029.1"/>
</dbReference>
<dbReference type="Proteomes" id="UP001596254">
    <property type="component" value="Unassembled WGS sequence"/>
</dbReference>
<evidence type="ECO:0000313" key="2">
    <source>
        <dbReference type="EMBL" id="MFC6207957.1"/>
    </source>
</evidence>